<dbReference type="EMBL" id="JBBBNY010000001">
    <property type="protein sequence ID" value="MEI7035631.1"/>
    <property type="molecule type" value="Genomic_DNA"/>
</dbReference>
<comment type="caution">
    <text evidence="2">The sequence shown here is derived from an EMBL/GenBank/DDBJ whole genome shotgun (WGS) entry which is preliminary data.</text>
</comment>
<sequence>MSSMDMGGMDMGNMPMPASASSTPAAAGASPAAKDGDMAGMKHGQMPDPATAAKALSTGTMDMGSMDMGGMQQGAMPGMDHADHAKGARPSASSSMSGMSGNASGDSMSGMAMGAMQGGNAPPDARSPDYSDGVGYGDRSGMDMVPPKVGRLLLDNLEAVHGRNANGQAWELQAWYGGDTDKLWLRSEGERSAGRLEDGSAEVLWNHLMATYWSTQLGVRRDIGVDPGRTWAAFGVEGLAPYFFDVEATAYVGQSGRTAARFRATYDVLFTQRLILTPEFELNAYGKADPARRLGAGVSDASLGLRLRYEIRREFAPYVGVNWVRRFGATAGYAQRDHQPVFDPQFVAGVRIWF</sequence>
<evidence type="ECO:0000256" key="1">
    <source>
        <dbReference type="SAM" id="MobiDB-lite"/>
    </source>
</evidence>
<gene>
    <name evidence="2" type="ORF">WAT24_02530</name>
</gene>
<dbReference type="InterPro" id="IPR007939">
    <property type="entry name" value="Cu-R_B_prcur"/>
</dbReference>
<proteinExistence type="predicted"/>
<evidence type="ECO:0000313" key="2">
    <source>
        <dbReference type="EMBL" id="MEI7035631.1"/>
    </source>
</evidence>
<feature type="region of interest" description="Disordered" evidence="1">
    <location>
        <begin position="1"/>
        <end position="51"/>
    </location>
</feature>
<evidence type="ECO:0000313" key="3">
    <source>
        <dbReference type="Proteomes" id="UP001381174"/>
    </source>
</evidence>
<name>A0ABU8J7V8_9GAMM</name>
<keyword evidence="3" id="KW-1185">Reference proteome</keyword>
<accession>A0ABU8J7V8</accession>
<feature type="region of interest" description="Disordered" evidence="1">
    <location>
        <begin position="78"/>
        <end position="129"/>
    </location>
</feature>
<organism evidence="2 3">
    <name type="scientific">Fulvimonas yonginensis</name>
    <dbReference type="NCBI Taxonomy" id="1495200"/>
    <lineage>
        <taxon>Bacteria</taxon>
        <taxon>Pseudomonadati</taxon>
        <taxon>Pseudomonadota</taxon>
        <taxon>Gammaproteobacteria</taxon>
        <taxon>Lysobacterales</taxon>
        <taxon>Rhodanobacteraceae</taxon>
        <taxon>Fulvimonas</taxon>
    </lineage>
</organism>
<dbReference type="Proteomes" id="UP001381174">
    <property type="component" value="Unassembled WGS sequence"/>
</dbReference>
<feature type="compositionally biased region" description="Low complexity" evidence="1">
    <location>
        <begin position="91"/>
        <end position="121"/>
    </location>
</feature>
<feature type="compositionally biased region" description="Low complexity" evidence="1">
    <location>
        <begin position="1"/>
        <end position="33"/>
    </location>
</feature>
<reference evidence="2 3" key="1">
    <citation type="journal article" date="2014" name="Int. J. Syst. Evol. Microbiol.">
        <title>Fulvimonas yonginensis sp. nov., isolated from greenhouse soil, and emended description of the genus Fulvimonas.</title>
        <authorList>
            <person name="Ahn J.H."/>
            <person name="Kim S.J."/>
            <person name="Weon H.Y."/>
            <person name="Hong S.B."/>
            <person name="Seok S.J."/>
            <person name="Kwon S.W."/>
        </authorList>
    </citation>
    <scope>NUCLEOTIDE SEQUENCE [LARGE SCALE GENOMIC DNA]</scope>
    <source>
        <strain evidence="2 3">KACC 16952</strain>
    </source>
</reference>
<dbReference type="Pfam" id="PF05275">
    <property type="entry name" value="CopB"/>
    <property type="match status" value="1"/>
</dbReference>
<protein>
    <submittedName>
        <fullName evidence="2">Copper resistance protein B</fullName>
    </submittedName>
</protein>